<dbReference type="InterPro" id="IPR038081">
    <property type="entry name" value="CalX-like_sf"/>
</dbReference>
<evidence type="ECO:0000313" key="4">
    <source>
        <dbReference type="Proteomes" id="UP000824017"/>
    </source>
</evidence>
<dbReference type="Pfam" id="PF18998">
    <property type="entry name" value="Flg_new_2"/>
    <property type="match status" value="1"/>
</dbReference>
<dbReference type="InterPro" id="IPR000421">
    <property type="entry name" value="FA58C"/>
</dbReference>
<dbReference type="Pfam" id="PF07554">
    <property type="entry name" value="FIVAR"/>
    <property type="match status" value="3"/>
</dbReference>
<evidence type="ECO:0000256" key="1">
    <source>
        <dbReference type="ARBA" id="ARBA00023295"/>
    </source>
</evidence>
<dbReference type="GO" id="GO:0016798">
    <property type="term" value="F:hydrolase activity, acting on glycosyl bonds"/>
    <property type="evidence" value="ECO:0007669"/>
    <property type="project" value="UniProtKB-KW"/>
</dbReference>
<reference evidence="3" key="1">
    <citation type="journal article" date="2021" name="PeerJ">
        <title>Extensive microbial diversity within the chicken gut microbiome revealed by metagenomics and culture.</title>
        <authorList>
            <person name="Gilroy R."/>
            <person name="Ravi A."/>
            <person name="Getino M."/>
            <person name="Pursley I."/>
            <person name="Horton D.L."/>
            <person name="Alikhan N.F."/>
            <person name="Baker D."/>
            <person name="Gharbi K."/>
            <person name="Hall N."/>
            <person name="Watson M."/>
            <person name="Adriaenssens E.M."/>
            <person name="Foster-Nyarko E."/>
            <person name="Jarju S."/>
            <person name="Secka A."/>
            <person name="Antonio M."/>
            <person name="Oren A."/>
            <person name="Chaudhuri R.R."/>
            <person name="La Ragione R."/>
            <person name="Hildebrand F."/>
            <person name="Pallen M.J."/>
        </authorList>
    </citation>
    <scope>NUCLEOTIDE SEQUENCE</scope>
    <source>
        <strain evidence="3">ChiGjej1B1-13045</strain>
    </source>
</reference>
<gene>
    <name evidence="3" type="ORF">H9817_08575</name>
</gene>
<dbReference type="Gene3D" id="1.20.1270.70">
    <property type="entry name" value="Designed single chain three-helix bundle"/>
    <property type="match status" value="1"/>
</dbReference>
<protein>
    <submittedName>
        <fullName evidence="3">FIVAR domain-containing protein</fullName>
    </submittedName>
</protein>
<dbReference type="InterPro" id="IPR044060">
    <property type="entry name" value="Bacterial_rp_domain"/>
</dbReference>
<comment type="caution">
    <text evidence="3">The sequence shown here is derived from an EMBL/GenBank/DDBJ whole genome shotgun (WGS) entry which is preliminary data.</text>
</comment>
<dbReference type="AlphaFoldDB" id="A0A9D2DBG9"/>
<dbReference type="Gene3D" id="2.60.40.2030">
    <property type="match status" value="1"/>
</dbReference>
<dbReference type="SUPFAM" id="SSF49785">
    <property type="entry name" value="Galactose-binding domain-like"/>
    <property type="match status" value="2"/>
</dbReference>
<proteinExistence type="predicted"/>
<keyword evidence="1" id="KW-0378">Hydrolase</keyword>
<evidence type="ECO:0000259" key="2">
    <source>
        <dbReference type="PROSITE" id="PS50022"/>
    </source>
</evidence>
<feature type="non-terminal residue" evidence="3">
    <location>
        <position position="1026"/>
    </location>
</feature>
<organism evidence="3 4">
    <name type="scientific">Candidatus Mediterraneibacter stercorigallinarum</name>
    <dbReference type="NCBI Taxonomy" id="2838686"/>
    <lineage>
        <taxon>Bacteria</taxon>
        <taxon>Bacillati</taxon>
        <taxon>Bacillota</taxon>
        <taxon>Clostridia</taxon>
        <taxon>Lachnospirales</taxon>
        <taxon>Lachnospiraceae</taxon>
        <taxon>Mediterraneibacter</taxon>
    </lineage>
</organism>
<dbReference type="InterPro" id="IPR008979">
    <property type="entry name" value="Galactose-bd-like_sf"/>
</dbReference>
<dbReference type="Proteomes" id="UP000824017">
    <property type="component" value="Unassembled WGS sequence"/>
</dbReference>
<keyword evidence="1" id="KW-0326">Glycosidase</keyword>
<dbReference type="Pfam" id="PF00754">
    <property type="entry name" value="F5_F8_type_C"/>
    <property type="match status" value="1"/>
</dbReference>
<sequence>MNVLDGNDDTFWAPESGEGTSSLLVSFNEPTTFNVVSIEEAIQNGQRIESFTVEYRTGESDEWQSFGSGATIGSKRLVSGVEVTATDIKITVDSYNDKLPEISTVEVYAAGDLFGDKPVVLNGLTAIDNTEMEKSGNWTAETINDCHNSTSMYTSAANAAASFTFTGSRFFLYGTQDPNHGSARITIDGTEAALINTHSSTRDTNALLYASDTLEYGEHTVAITVVGDGAVGLDAAGYLNNQGAGMLNFETTALTMEEDEVYTLGLYRVGGSSGRVDVTVNFEPGTAVQNFFDTEPQNVVFEDGETYKEVTVTTKRVDGTATGADKGDTNFTVTMDINSTEGAGKAIQGENSAVNVTIKDAERHHSDTTELKALIAATDVPNTGYTSDSYAALTAALEAAKAVQDDDGVDAILKAYNDLNAAYRNLVRAGGIELPVVVGETVTIEAETGAVENNTADDDGWPATVADFGWASGGKGVDAVKSLDTVSYYLDVQKAGRYEVTLSYRSGNLANSIVYTSDPVGNITAGSVSAGASSTAEGTKQAVFTLEIPTAGLVEWIIRGGAEEAPQMDKFDVRLVEVIAQEYTITASAGEHGSISPSGEVTVTEGENQTFAITPDAGYKVKDVKVDGVSVGAVTEYTFENVSADASIEAEFALEKYTEDNRFQFPAEVGASAALEAELASEIINDESNDNGWPCVVTDADWASGGQFVDAINAGDVVKYYYNAPVAGTYQVTVTYKSGSMANQLSWSSEPEGLIESGTVDAGASSTAGAPKTKEFEIVVTEAGEGTWVFTGPAGKSPQLDKFDITLKEAEEPENVSKTTLEYFLNSAKEHLANGDVDDCVQSIKDLFNEAITEGEAVMADAHASREEVMNATLKLVKAIHALEMKAADKTDLEMAVELGDMIDLSKYVEAGQKEFADALAAAKEVLADSDVLQGDVDNAWDALVTAMENLRLKADKDALEDLLNEAAGLDLSRYTDESAAAFRTALASAQAVFADETLSEADQQTVDDAVAALSEAKSLLVEKTP</sequence>
<reference evidence="3" key="2">
    <citation type="submission" date="2021-04" db="EMBL/GenBank/DDBJ databases">
        <authorList>
            <person name="Gilroy R."/>
        </authorList>
    </citation>
    <scope>NUCLEOTIDE SEQUENCE</scope>
    <source>
        <strain evidence="3">ChiGjej1B1-13045</strain>
    </source>
</reference>
<dbReference type="SUPFAM" id="SSF141072">
    <property type="entry name" value="CalX-like"/>
    <property type="match status" value="1"/>
</dbReference>
<dbReference type="Gene3D" id="1.20.1270.90">
    <property type="entry name" value="AF1782-like"/>
    <property type="match status" value="3"/>
</dbReference>
<name>A0A9D2DBG9_9FIRM</name>
<evidence type="ECO:0000313" key="3">
    <source>
        <dbReference type="EMBL" id="HIZ13961.1"/>
    </source>
</evidence>
<feature type="domain" description="F5/8 type C" evidence="2">
    <location>
        <begin position="1"/>
        <end position="66"/>
    </location>
</feature>
<dbReference type="CDD" id="cd02795">
    <property type="entry name" value="CBM6-CBM35-CBM36_like"/>
    <property type="match status" value="2"/>
</dbReference>
<accession>A0A9D2DBG9</accession>
<dbReference type="Gene3D" id="2.60.120.260">
    <property type="entry name" value="Galactose-binding domain-like"/>
    <property type="match status" value="4"/>
</dbReference>
<dbReference type="PROSITE" id="PS50022">
    <property type="entry name" value="FA58C_3"/>
    <property type="match status" value="1"/>
</dbReference>
<dbReference type="EMBL" id="DXCD01000223">
    <property type="protein sequence ID" value="HIZ13961.1"/>
    <property type="molecule type" value="Genomic_DNA"/>
</dbReference>